<proteinExistence type="predicted"/>
<gene>
    <name evidence="1" type="ORF">psal_cds_1243</name>
</gene>
<reference evidence="1 2" key="1">
    <citation type="journal article" date="2013" name="Science">
        <title>Pandoraviruses: amoeba viruses with genomes up to 2.5 Mb reaching that of parasitic eukaryotes.</title>
        <authorList>
            <person name="Philippe N."/>
            <person name="Legendre M."/>
            <person name="Doutre G."/>
            <person name="Coute Y."/>
            <person name="Poirot O."/>
            <person name="Lescot M."/>
            <person name="Arslan D."/>
            <person name="Seltzer V."/>
            <person name="Bertaux L."/>
            <person name="Bruley C."/>
            <person name="Garin J."/>
            <person name="Claverie J.M."/>
            <person name="Abergel C."/>
        </authorList>
    </citation>
    <scope>NUCLEOTIDE SEQUENCE [LARGE SCALE GENOMIC DNA]</scope>
</reference>
<protein>
    <submittedName>
        <fullName evidence="1">Uncharacterized protein</fullName>
    </submittedName>
</protein>
<evidence type="ECO:0000313" key="1">
    <source>
        <dbReference type="EMBL" id="ATE82298.1"/>
    </source>
</evidence>
<organism evidence="1 2">
    <name type="scientific">Pandoravirus salinus</name>
    <dbReference type="NCBI Taxonomy" id="1349410"/>
    <lineage>
        <taxon>Viruses</taxon>
        <taxon>Pandoravirus</taxon>
    </lineage>
</organism>
<dbReference type="Proteomes" id="UP000204584">
    <property type="component" value="Segment"/>
</dbReference>
<keyword evidence="2" id="KW-1185">Reference proteome</keyword>
<dbReference type="EMBL" id="KC977571">
    <property type="protein sequence ID" value="ATE82298.1"/>
    <property type="molecule type" value="Genomic_DNA"/>
</dbReference>
<dbReference type="RefSeq" id="YP_009430137.1">
    <property type="nucleotide sequence ID" value="NC_022098.1"/>
</dbReference>
<accession>A0A291AU38</accession>
<name>A0A291AU38_9VIRU</name>
<dbReference type="GeneID" id="34568396"/>
<dbReference type="KEGG" id="vg:34568396"/>
<sequence length="149" mass="16783">MVFGRVARAPDAAAFRVVTWIAQDILDEPKEYDLENSAVLRALMGLPQPLRACYPNTHRPQYVIDMARQEVTHATKPVASTSFFVDPCKTDDDRLVLHGRTAAGNKWKIRIVRGERSAFAATIKIASNTFQDRMIYEQNQDCRAASSKD</sequence>
<evidence type="ECO:0000313" key="2">
    <source>
        <dbReference type="Proteomes" id="UP000204584"/>
    </source>
</evidence>